<dbReference type="PROSITE" id="PS50005">
    <property type="entry name" value="TPR"/>
    <property type="match status" value="1"/>
</dbReference>
<protein>
    <submittedName>
        <fullName evidence="4">General transcriptional corepressor</fullName>
    </submittedName>
</protein>
<evidence type="ECO:0000256" key="2">
    <source>
        <dbReference type="ARBA" id="ARBA00022803"/>
    </source>
</evidence>
<dbReference type="GeneID" id="90541788"/>
<dbReference type="KEGG" id="vnx:VNE69_07032"/>
<dbReference type="AlphaFoldDB" id="A0AAX4JD89"/>
<dbReference type="PANTHER" id="PTHR44943">
    <property type="entry name" value="CELLULOSE SYNTHASE OPERON PROTEIN C"/>
    <property type="match status" value="1"/>
</dbReference>
<evidence type="ECO:0000313" key="5">
    <source>
        <dbReference type="Proteomes" id="UP001334084"/>
    </source>
</evidence>
<dbReference type="RefSeq" id="XP_065330108.1">
    <property type="nucleotide sequence ID" value="XM_065474036.1"/>
</dbReference>
<keyword evidence="2 3" id="KW-0802">TPR repeat</keyword>
<dbReference type="SMART" id="SM00028">
    <property type="entry name" value="TPR"/>
    <property type="match status" value="4"/>
</dbReference>
<evidence type="ECO:0000256" key="1">
    <source>
        <dbReference type="ARBA" id="ARBA00022737"/>
    </source>
</evidence>
<keyword evidence="5" id="KW-1185">Reference proteome</keyword>
<dbReference type="InterPro" id="IPR051685">
    <property type="entry name" value="Ycf3/AcsC/BcsC/TPR_MFPF"/>
</dbReference>
<accession>A0AAX4JD89</accession>
<dbReference type="InterPro" id="IPR019734">
    <property type="entry name" value="TPR_rpt"/>
</dbReference>
<evidence type="ECO:0000313" key="4">
    <source>
        <dbReference type="EMBL" id="WUR03963.1"/>
    </source>
</evidence>
<dbReference type="EMBL" id="CP142732">
    <property type="protein sequence ID" value="WUR03963.1"/>
    <property type="molecule type" value="Genomic_DNA"/>
</dbReference>
<reference evidence="4" key="1">
    <citation type="journal article" date="2024" name="BMC Genomics">
        <title>Functional annotation of a divergent genome using sequence and structure-based similarity.</title>
        <authorList>
            <person name="Svedberg D."/>
            <person name="Winiger R.R."/>
            <person name="Berg A."/>
            <person name="Sharma H."/>
            <person name="Tellgren-Roth C."/>
            <person name="Debrunner-Vossbrinck B.A."/>
            <person name="Vossbrinck C.R."/>
            <person name="Barandun J."/>
        </authorList>
    </citation>
    <scope>NUCLEOTIDE SEQUENCE</scope>
    <source>
        <strain evidence="4">Illinois isolate</strain>
    </source>
</reference>
<dbReference type="Proteomes" id="UP001334084">
    <property type="component" value="Chromosome 7"/>
</dbReference>
<dbReference type="InterPro" id="IPR011990">
    <property type="entry name" value="TPR-like_helical_dom_sf"/>
</dbReference>
<dbReference type="SUPFAM" id="SSF48452">
    <property type="entry name" value="TPR-like"/>
    <property type="match status" value="2"/>
</dbReference>
<dbReference type="PANTHER" id="PTHR44943:SF8">
    <property type="entry name" value="TPR REPEAT-CONTAINING PROTEIN MJ0263"/>
    <property type="match status" value="1"/>
</dbReference>
<organism evidence="4 5">
    <name type="scientific">Vairimorpha necatrix</name>
    <dbReference type="NCBI Taxonomy" id="6039"/>
    <lineage>
        <taxon>Eukaryota</taxon>
        <taxon>Fungi</taxon>
        <taxon>Fungi incertae sedis</taxon>
        <taxon>Microsporidia</taxon>
        <taxon>Nosematidae</taxon>
        <taxon>Vairimorpha</taxon>
    </lineage>
</organism>
<proteinExistence type="predicted"/>
<dbReference type="Gene3D" id="1.25.40.10">
    <property type="entry name" value="Tetratricopeptide repeat domain"/>
    <property type="match status" value="2"/>
</dbReference>
<keyword evidence="1" id="KW-0677">Repeat</keyword>
<feature type="repeat" description="TPR" evidence="3">
    <location>
        <begin position="277"/>
        <end position="310"/>
    </location>
</feature>
<sequence length="412" mass="48129">MEMAFENLEKNKKVRSHKNKIYLNIRESTKCCNEALLVNPKNINSLYVLGKCFLQQDNLELTREIVEKIRSVDPKQICATILEGHILLKTGQIVEAYDKFFLSYLNTSSYDVFLFYGLGLIYDLLENFELSREWFTLILSADVELPKVLEIMYRIGICYKKERKFTDALGVFKVLESFVKFDSLNDDVNLQIAHIYEITENTEMCSMILKKLMVSSKQNILAARLFNWLNFKEKNYDAIKNIYKCHNEPVAIKLSFKSILKELEYCNCDLKNEVFDPYILYIIGRVMAEEGKYDDALEIFLLCSRLDPAFYISYNSAGVMNFKLKRYEPAQKLFQQALVKKPYCKEALNNLKIVDYKLRKVTSSLVVMDSDANLNATRYIDSQVIFNEPIYYVNVSGMSHIKDLDYKKFLNN</sequence>
<name>A0AAX4JD89_9MICR</name>
<evidence type="ECO:0000256" key="3">
    <source>
        <dbReference type="PROSITE-ProRule" id="PRU00339"/>
    </source>
</evidence>
<gene>
    <name evidence="4" type="ORF">VNE69_07032</name>
</gene>